<dbReference type="SUPFAM" id="SSF53474">
    <property type="entry name" value="alpha/beta-Hydrolases"/>
    <property type="match status" value="1"/>
</dbReference>
<keyword evidence="6" id="KW-0106">Calcium</keyword>
<comment type="caution">
    <text evidence="9">The sequence shown here is derived from an EMBL/GenBank/DDBJ whole genome shotgun (WGS) entry which is preliminary data.</text>
</comment>
<reference evidence="10" key="1">
    <citation type="submission" date="2020-01" db="EMBL/GenBank/DDBJ databases">
        <title>Sphingomonas sp. strain CSW-10.</title>
        <authorList>
            <person name="Chen W.-M."/>
        </authorList>
    </citation>
    <scope>NUCLEOTIDE SEQUENCE [LARGE SCALE GENOMIC DNA]</scope>
    <source>
        <strain evidence="10">FSY-8</strain>
    </source>
</reference>
<keyword evidence="5 9" id="KW-0378">Hydrolase</keyword>
<organism evidence="9 10">
    <name type="scientific">Novosphingobium ovatum</name>
    <dbReference type="NCBI Taxonomy" id="1908523"/>
    <lineage>
        <taxon>Bacteria</taxon>
        <taxon>Pseudomonadati</taxon>
        <taxon>Pseudomonadota</taxon>
        <taxon>Alphaproteobacteria</taxon>
        <taxon>Sphingomonadales</taxon>
        <taxon>Sphingomonadaceae</taxon>
        <taxon>Novosphingobium</taxon>
    </lineage>
</organism>
<evidence type="ECO:0000256" key="2">
    <source>
        <dbReference type="ARBA" id="ARBA00022487"/>
    </source>
</evidence>
<dbReference type="GO" id="GO:0016787">
    <property type="term" value="F:hydrolase activity"/>
    <property type="evidence" value="ECO:0007669"/>
    <property type="project" value="UniProtKB-KW"/>
</dbReference>
<feature type="chain" id="PRO_5045263553" evidence="8">
    <location>
        <begin position="36"/>
        <end position="543"/>
    </location>
</feature>
<evidence type="ECO:0000256" key="7">
    <source>
        <dbReference type="ARBA" id="ARBA00023157"/>
    </source>
</evidence>
<dbReference type="EMBL" id="JAAAPO010000002">
    <property type="protein sequence ID" value="NBC35957.1"/>
    <property type="molecule type" value="Genomic_DNA"/>
</dbReference>
<accession>A0ABW9XBS4</accession>
<keyword evidence="4 8" id="KW-0732">Signal</keyword>
<comment type="similarity">
    <text evidence="1">Belongs to the tannase family.</text>
</comment>
<evidence type="ECO:0000313" key="9">
    <source>
        <dbReference type="EMBL" id="NBC35957.1"/>
    </source>
</evidence>
<protein>
    <submittedName>
        <fullName evidence="9">Tannase/feruloyl esterase family alpha/beta hydrolase</fullName>
    </submittedName>
</protein>
<dbReference type="InterPro" id="IPR029058">
    <property type="entry name" value="AB_hydrolase_fold"/>
</dbReference>
<dbReference type="PANTHER" id="PTHR33938">
    <property type="entry name" value="FERULOYL ESTERASE B-RELATED"/>
    <property type="match status" value="1"/>
</dbReference>
<keyword evidence="10" id="KW-1185">Reference proteome</keyword>
<evidence type="ECO:0000256" key="5">
    <source>
        <dbReference type="ARBA" id="ARBA00022801"/>
    </source>
</evidence>
<evidence type="ECO:0000313" key="10">
    <source>
        <dbReference type="Proteomes" id="UP000753724"/>
    </source>
</evidence>
<proteinExistence type="inferred from homology"/>
<keyword evidence="2" id="KW-0719">Serine esterase</keyword>
<dbReference type="Gene3D" id="3.40.50.1820">
    <property type="entry name" value="alpha/beta hydrolase"/>
    <property type="match status" value="1"/>
</dbReference>
<keyword evidence="3" id="KW-0479">Metal-binding</keyword>
<feature type="signal peptide" evidence="8">
    <location>
        <begin position="1"/>
        <end position="35"/>
    </location>
</feature>
<evidence type="ECO:0000256" key="8">
    <source>
        <dbReference type="SAM" id="SignalP"/>
    </source>
</evidence>
<keyword evidence="7" id="KW-1015">Disulfide bond</keyword>
<name>A0ABW9XBS4_9SPHN</name>
<sequence length="543" mass="56847">MSDTTFSRRGKALLKRPALYGVALATLCPAALAHAAPARPAPKPASIDARCTALVGRAGFGANVVITNAKHVAAGPMAAEPGAPPAAPITLPAHCRVEGVINQRTGFGGKAYGIGFALALPDVWTGRFLTQGGGGLNGMVRAPIGGAAAGRTPALLRGFAVVSHDSGHKGAVFDAAFMADQRANLDFSETSVRVVTEAAKAITAAYYAKPIAHSYMAGCSTGGRESMLAFQRYPELFDGVVVGAPAMRTGNSNLAMQHAAVQFNQAAPRDASGAPQFDRIFSDLDRKTILNGLLEQCDGLDGRKDGMIMHVAGCRFSPAKLICAPGQTANCITQAQSDAIDRAFQPPRDRAGNALYSRYPFDTGITFTGRGIPGFLSSGRLNPVGPPTNTLSIDVDARIAAIRADAGQRLTDTDVWTNLSTFLGHSGKVLFYHGVSDPWFSAFDTWDYWQRAAVANGAAFTDASRFYMVPGMGHCGGGDAFDSFDLLGAVVDWVEKGAAPDAVIASRSTGGDEQRPLCPYPAYAHYLGGNPALAASYACRKAE</sequence>
<dbReference type="Proteomes" id="UP000753724">
    <property type="component" value="Unassembled WGS sequence"/>
</dbReference>
<evidence type="ECO:0000256" key="4">
    <source>
        <dbReference type="ARBA" id="ARBA00022729"/>
    </source>
</evidence>
<evidence type="ECO:0000256" key="1">
    <source>
        <dbReference type="ARBA" id="ARBA00006249"/>
    </source>
</evidence>
<dbReference type="InterPro" id="IPR011118">
    <property type="entry name" value="Tannase/feruloyl_esterase"/>
</dbReference>
<evidence type="ECO:0000256" key="6">
    <source>
        <dbReference type="ARBA" id="ARBA00022837"/>
    </source>
</evidence>
<evidence type="ECO:0000256" key="3">
    <source>
        <dbReference type="ARBA" id="ARBA00022723"/>
    </source>
</evidence>
<dbReference type="Pfam" id="PF07519">
    <property type="entry name" value="Tannase"/>
    <property type="match status" value="2"/>
</dbReference>
<gene>
    <name evidence="9" type="ORF">GTZ99_05240</name>
</gene>
<dbReference type="PANTHER" id="PTHR33938:SF15">
    <property type="entry name" value="FERULOYL ESTERASE B-RELATED"/>
    <property type="match status" value="1"/>
</dbReference>